<organism evidence="1 2">
    <name type="scientific">Pluteus cervinus</name>
    <dbReference type="NCBI Taxonomy" id="181527"/>
    <lineage>
        <taxon>Eukaryota</taxon>
        <taxon>Fungi</taxon>
        <taxon>Dikarya</taxon>
        <taxon>Basidiomycota</taxon>
        <taxon>Agaricomycotina</taxon>
        <taxon>Agaricomycetes</taxon>
        <taxon>Agaricomycetidae</taxon>
        <taxon>Agaricales</taxon>
        <taxon>Pluteineae</taxon>
        <taxon>Pluteaceae</taxon>
        <taxon>Pluteus</taxon>
    </lineage>
</organism>
<sequence>MRAPKRHVKSESPVRIPRTDLDVEQQPQIDRLLKNVKPCSRKFSTNLTLYTDEYHILERLYYKGKNQHRSALFWRSVVEMRKYCRRLQDMDMSAQIDAFRSCFWGENTSQISKIAKGAWTHLPDAKSSLRFAGRLRDCILLLEKSQIVFQKDYESFALAIQSGSFAQLVLTLLAIASRLSSLVSELLEACQLLHITITSSMVVKEPDSISNPILNLSRTTIRDMPSVTATGNITDSIHSHGHEESATSMAHVPCNEGDSIVPLSSCPPTNLSTRKAHKDHMQRPKKPKLDEIDVIFGS</sequence>
<reference evidence="1 2" key="1">
    <citation type="journal article" date="2019" name="Nat. Ecol. Evol.">
        <title>Megaphylogeny resolves global patterns of mushroom evolution.</title>
        <authorList>
            <person name="Varga T."/>
            <person name="Krizsan K."/>
            <person name="Foldi C."/>
            <person name="Dima B."/>
            <person name="Sanchez-Garcia M."/>
            <person name="Sanchez-Ramirez S."/>
            <person name="Szollosi G.J."/>
            <person name="Szarkandi J.G."/>
            <person name="Papp V."/>
            <person name="Albert L."/>
            <person name="Andreopoulos W."/>
            <person name="Angelini C."/>
            <person name="Antonin V."/>
            <person name="Barry K.W."/>
            <person name="Bougher N.L."/>
            <person name="Buchanan P."/>
            <person name="Buyck B."/>
            <person name="Bense V."/>
            <person name="Catcheside P."/>
            <person name="Chovatia M."/>
            <person name="Cooper J."/>
            <person name="Damon W."/>
            <person name="Desjardin D."/>
            <person name="Finy P."/>
            <person name="Geml J."/>
            <person name="Haridas S."/>
            <person name="Hughes K."/>
            <person name="Justo A."/>
            <person name="Karasinski D."/>
            <person name="Kautmanova I."/>
            <person name="Kiss B."/>
            <person name="Kocsube S."/>
            <person name="Kotiranta H."/>
            <person name="LaButti K.M."/>
            <person name="Lechner B.E."/>
            <person name="Liimatainen K."/>
            <person name="Lipzen A."/>
            <person name="Lukacs Z."/>
            <person name="Mihaltcheva S."/>
            <person name="Morgado L.N."/>
            <person name="Niskanen T."/>
            <person name="Noordeloos M.E."/>
            <person name="Ohm R.A."/>
            <person name="Ortiz-Santana B."/>
            <person name="Ovrebo C."/>
            <person name="Racz N."/>
            <person name="Riley R."/>
            <person name="Savchenko A."/>
            <person name="Shiryaev A."/>
            <person name="Soop K."/>
            <person name="Spirin V."/>
            <person name="Szebenyi C."/>
            <person name="Tomsovsky M."/>
            <person name="Tulloss R.E."/>
            <person name="Uehling J."/>
            <person name="Grigoriev I.V."/>
            <person name="Vagvolgyi C."/>
            <person name="Papp T."/>
            <person name="Martin F.M."/>
            <person name="Miettinen O."/>
            <person name="Hibbett D.S."/>
            <person name="Nagy L.G."/>
        </authorList>
    </citation>
    <scope>NUCLEOTIDE SEQUENCE [LARGE SCALE GENOMIC DNA]</scope>
    <source>
        <strain evidence="1 2">NL-1719</strain>
    </source>
</reference>
<evidence type="ECO:0000313" key="2">
    <source>
        <dbReference type="Proteomes" id="UP000308600"/>
    </source>
</evidence>
<protein>
    <submittedName>
        <fullName evidence="1">Uncharacterized protein</fullName>
    </submittedName>
</protein>
<dbReference type="EMBL" id="ML208260">
    <property type="protein sequence ID" value="TFK76488.1"/>
    <property type="molecule type" value="Genomic_DNA"/>
</dbReference>
<evidence type="ECO:0000313" key="1">
    <source>
        <dbReference type="EMBL" id="TFK76488.1"/>
    </source>
</evidence>
<gene>
    <name evidence="1" type="ORF">BDN72DRAFT_239383</name>
</gene>
<proteinExistence type="predicted"/>
<keyword evidence="2" id="KW-1185">Reference proteome</keyword>
<dbReference type="Proteomes" id="UP000308600">
    <property type="component" value="Unassembled WGS sequence"/>
</dbReference>
<name>A0ACD3BEL9_9AGAR</name>
<accession>A0ACD3BEL9</accession>